<feature type="coiled-coil region" evidence="14">
    <location>
        <begin position="290"/>
        <end position="317"/>
    </location>
</feature>
<keyword evidence="14" id="KW-0175">Coiled coil</keyword>
<proteinExistence type="inferred from homology"/>
<evidence type="ECO:0000256" key="7">
    <source>
        <dbReference type="ARBA" id="ARBA00022741"/>
    </source>
</evidence>
<dbReference type="CDD" id="cd05387">
    <property type="entry name" value="BY-kinase"/>
    <property type="match status" value="1"/>
</dbReference>
<dbReference type="RefSeq" id="WP_232833266.1">
    <property type="nucleotide sequence ID" value="NZ_CP139965.1"/>
</dbReference>
<dbReference type="NCBIfam" id="TIGR01007">
    <property type="entry name" value="eps_fam"/>
    <property type="match status" value="1"/>
</dbReference>
<evidence type="ECO:0000259" key="18">
    <source>
        <dbReference type="Pfam" id="PF13807"/>
    </source>
</evidence>
<feature type="domain" description="AAA" evidence="17">
    <location>
        <begin position="575"/>
        <end position="696"/>
    </location>
</feature>
<evidence type="ECO:0000256" key="9">
    <source>
        <dbReference type="ARBA" id="ARBA00022840"/>
    </source>
</evidence>
<dbReference type="Pfam" id="PF13614">
    <property type="entry name" value="AAA_31"/>
    <property type="match status" value="1"/>
</dbReference>
<dbReference type="InterPro" id="IPR032807">
    <property type="entry name" value="GNVR"/>
</dbReference>
<keyword evidence="11 15" id="KW-0472">Membrane</keyword>
<evidence type="ECO:0000256" key="10">
    <source>
        <dbReference type="ARBA" id="ARBA00022989"/>
    </source>
</evidence>
<dbReference type="Proteomes" id="UP001325479">
    <property type="component" value="Chromosome"/>
</dbReference>
<keyword evidence="7" id="KW-0547">Nucleotide-binding</keyword>
<dbReference type="InterPro" id="IPR005702">
    <property type="entry name" value="Wzc-like_C"/>
</dbReference>
<evidence type="ECO:0000256" key="8">
    <source>
        <dbReference type="ARBA" id="ARBA00022777"/>
    </source>
</evidence>
<evidence type="ECO:0000256" key="2">
    <source>
        <dbReference type="ARBA" id="ARBA00008883"/>
    </source>
</evidence>
<feature type="domain" description="Tyrosine-protein kinase G-rich" evidence="18">
    <location>
        <begin position="391"/>
        <end position="468"/>
    </location>
</feature>
<keyword evidence="5 19" id="KW-0808">Transferase</keyword>
<gene>
    <name evidence="19" type="ORF">U0042_02695</name>
</gene>
<evidence type="ECO:0000256" key="15">
    <source>
        <dbReference type="SAM" id="Phobius"/>
    </source>
</evidence>
<evidence type="ECO:0000313" key="20">
    <source>
        <dbReference type="Proteomes" id="UP001325479"/>
    </source>
</evidence>
<evidence type="ECO:0000256" key="11">
    <source>
        <dbReference type="ARBA" id="ARBA00023136"/>
    </source>
</evidence>
<keyword evidence="10 15" id="KW-1133">Transmembrane helix</keyword>
<keyword evidence="6 15" id="KW-0812">Transmembrane</keyword>
<organism evidence="19 20">
    <name type="scientific">Paraburkholderia kururiensis</name>
    <dbReference type="NCBI Taxonomy" id="984307"/>
    <lineage>
        <taxon>Bacteria</taxon>
        <taxon>Pseudomonadati</taxon>
        <taxon>Pseudomonadota</taxon>
        <taxon>Betaproteobacteria</taxon>
        <taxon>Burkholderiales</taxon>
        <taxon>Burkholderiaceae</taxon>
        <taxon>Paraburkholderia</taxon>
    </lineage>
</organism>
<dbReference type="InterPro" id="IPR025669">
    <property type="entry name" value="AAA_dom"/>
</dbReference>
<dbReference type="EC" id="2.7.10.2" evidence="19"/>
<keyword evidence="20" id="KW-1185">Reference proteome</keyword>
<evidence type="ECO:0000256" key="4">
    <source>
        <dbReference type="ARBA" id="ARBA00022519"/>
    </source>
</evidence>
<sequence length="768" mass="82924">MNTSSIDARHLGGPGPHDSSPDVREVLRLLSDHLWTVIAIAAGTVVLAAAVVFLMKPTYSANVLVRVEAQDPNAFGIAQQGEIVVGQKPLATDAEIAMMQSRRVLEPVMRQFGYEVSVTPRKVPVLGTIAEKLASPGKPSRPWFGLDAFAWGGERIHIESVHVPYTLENNRLRLRVLENGRYVLLDPDGNALLTGSAGAPAADGPVSMLVTQLDARPGTEFYVTPLNEVNAIKRFSKDLKVVEKGKETGVVQITFESSDAATAANVANAIAQGYVAATVTQRRSNDSKTLDFINQELPRLRDELKQAEARLTDYRAKAGSLQPTAESQSYLQGGIDFQRQIATLQLQRTQLLQHFQPGSPPVQNIDQQLAQLNAQKAQFDARFNSMPESERTSADLTRSAKVAESIYVAMVNKAEELTVRRGATTGDVHIVDGAVRPADPVSPDVPLVLGASGGVGLMLGSLYVFTRRRLFTGVTDPRFVERSMSVPVFGSILYSAQQARLDRSASAAGAGAVVAEPAMPLLGPGREGRADPVAWPPAAQRLLARSFPQDPSVEALRGVRTALHLNVQETSDNMIVVTGPTPGTGKSFLAANLAVLEAETARRVLLVDADMRCGRIASLFDQPNADGLSELLAGRLKINQAIRQTGVPGLSLLSCGRYPGNPSELLMMPHFRSLLEEFKQRFDLVIVDTPPLLAVSDAAIVSHRAGKTVLVLRSGTQTEAEIEETVTKLERAGAWVVGAVFNAVPLRRSERRSYSYMSVYSNHNHVAA</sequence>
<evidence type="ECO:0000256" key="13">
    <source>
        <dbReference type="ARBA" id="ARBA00053015"/>
    </source>
</evidence>
<reference evidence="19 20" key="1">
    <citation type="submission" date="2023-12" db="EMBL/GenBank/DDBJ databases">
        <title>Genome sequencing and assembly of bacterial species from a model synthetic community.</title>
        <authorList>
            <person name="Hogle S.L."/>
        </authorList>
    </citation>
    <scope>NUCLEOTIDE SEQUENCE [LARGE SCALE GENOMIC DNA]</scope>
    <source>
        <strain evidence="19 20">HAMBI 2494</strain>
    </source>
</reference>
<feature type="transmembrane region" description="Helical" evidence="15">
    <location>
        <begin position="34"/>
        <end position="55"/>
    </location>
</feature>
<feature type="domain" description="Polysaccharide chain length determinant N-terminal" evidence="16">
    <location>
        <begin position="22"/>
        <end position="111"/>
    </location>
</feature>
<keyword evidence="4" id="KW-0997">Cell inner membrane</keyword>
<evidence type="ECO:0000256" key="1">
    <source>
        <dbReference type="ARBA" id="ARBA00004429"/>
    </source>
</evidence>
<dbReference type="PANTHER" id="PTHR32309">
    <property type="entry name" value="TYROSINE-PROTEIN KINASE"/>
    <property type="match status" value="1"/>
</dbReference>
<evidence type="ECO:0000256" key="14">
    <source>
        <dbReference type="SAM" id="Coils"/>
    </source>
</evidence>
<keyword evidence="12" id="KW-0829">Tyrosine-protein kinase</keyword>
<evidence type="ECO:0000256" key="6">
    <source>
        <dbReference type="ARBA" id="ARBA00022692"/>
    </source>
</evidence>
<evidence type="ECO:0000259" key="16">
    <source>
        <dbReference type="Pfam" id="PF02706"/>
    </source>
</evidence>
<dbReference type="InterPro" id="IPR050445">
    <property type="entry name" value="Bact_polysacc_biosynth/exp"/>
</dbReference>
<comment type="similarity">
    <text evidence="2">Belongs to the etk/wzc family.</text>
</comment>
<evidence type="ECO:0000256" key="3">
    <source>
        <dbReference type="ARBA" id="ARBA00022475"/>
    </source>
</evidence>
<evidence type="ECO:0000256" key="5">
    <source>
        <dbReference type="ARBA" id="ARBA00022679"/>
    </source>
</evidence>
<dbReference type="PANTHER" id="PTHR32309:SF32">
    <property type="entry name" value="TYROSINE-PROTEIN KINASE ETK-RELATED"/>
    <property type="match status" value="1"/>
</dbReference>
<dbReference type="Pfam" id="PF13807">
    <property type="entry name" value="GNVR"/>
    <property type="match status" value="1"/>
</dbReference>
<dbReference type="Pfam" id="PF23607">
    <property type="entry name" value="WZC_N"/>
    <property type="match status" value="1"/>
</dbReference>
<comment type="catalytic activity">
    <reaction evidence="13">
        <text>L-tyrosyl-[protein] + ATP = O-phospho-L-tyrosyl-[protein] + ADP + H(+)</text>
        <dbReference type="Rhea" id="RHEA:10596"/>
        <dbReference type="Rhea" id="RHEA-COMP:10136"/>
        <dbReference type="Rhea" id="RHEA-COMP:20101"/>
        <dbReference type="ChEBI" id="CHEBI:15378"/>
        <dbReference type="ChEBI" id="CHEBI:30616"/>
        <dbReference type="ChEBI" id="CHEBI:46858"/>
        <dbReference type="ChEBI" id="CHEBI:61978"/>
        <dbReference type="ChEBI" id="CHEBI:456216"/>
    </reaction>
</comment>
<evidence type="ECO:0000259" key="17">
    <source>
        <dbReference type="Pfam" id="PF13614"/>
    </source>
</evidence>
<keyword evidence="9" id="KW-0067">ATP-binding</keyword>
<dbReference type="InterPro" id="IPR003856">
    <property type="entry name" value="LPS_length_determ_N"/>
</dbReference>
<dbReference type="SUPFAM" id="SSF52540">
    <property type="entry name" value="P-loop containing nucleoside triphosphate hydrolases"/>
    <property type="match status" value="1"/>
</dbReference>
<dbReference type="GO" id="GO:0004715">
    <property type="term" value="F:non-membrane spanning protein tyrosine kinase activity"/>
    <property type="evidence" value="ECO:0007669"/>
    <property type="project" value="UniProtKB-EC"/>
</dbReference>
<evidence type="ECO:0000313" key="19">
    <source>
        <dbReference type="EMBL" id="WQD78633.1"/>
    </source>
</evidence>
<keyword evidence="8" id="KW-0418">Kinase</keyword>
<dbReference type="Gene3D" id="3.40.50.300">
    <property type="entry name" value="P-loop containing nucleotide triphosphate hydrolases"/>
    <property type="match status" value="1"/>
</dbReference>
<comment type="subcellular location">
    <subcellularLocation>
        <location evidence="1">Cell inner membrane</location>
        <topology evidence="1">Multi-pass membrane protein</topology>
    </subcellularLocation>
</comment>
<keyword evidence="3" id="KW-1003">Cell membrane</keyword>
<dbReference type="InterPro" id="IPR027417">
    <property type="entry name" value="P-loop_NTPase"/>
</dbReference>
<dbReference type="Pfam" id="PF02706">
    <property type="entry name" value="Wzz"/>
    <property type="match status" value="1"/>
</dbReference>
<protein>
    <submittedName>
        <fullName evidence="19">Polysaccharide biosynthesis tyrosine autokinase</fullName>
        <ecNumber evidence="19">2.7.10.2</ecNumber>
    </submittedName>
</protein>
<dbReference type="EMBL" id="CP139965">
    <property type="protein sequence ID" value="WQD78633.1"/>
    <property type="molecule type" value="Genomic_DNA"/>
</dbReference>
<accession>A0ABZ0WMW5</accession>
<name>A0ABZ0WMW5_9BURK</name>
<evidence type="ECO:0000256" key="12">
    <source>
        <dbReference type="ARBA" id="ARBA00023137"/>
    </source>
</evidence>